<dbReference type="EMBL" id="NULI01000455">
    <property type="protein sequence ID" value="PGS58506.1"/>
    <property type="molecule type" value="Genomic_DNA"/>
</dbReference>
<reference evidence="1 2" key="1">
    <citation type="submission" date="2017-09" db="EMBL/GenBank/DDBJ databases">
        <title>Large-scale bioinformatics analysis of Bacillus genomes uncovers conserved roles of natural products in bacterial physiology.</title>
        <authorList>
            <consortium name="Agbiome Team Llc"/>
            <person name="Bleich R.M."/>
            <person name="Grubbs K.J."/>
            <person name="Santa Maria K.C."/>
            <person name="Allen S.E."/>
            <person name="Farag S."/>
            <person name="Shank E.A."/>
            <person name="Bowers A."/>
        </authorList>
    </citation>
    <scope>NUCLEOTIDE SEQUENCE [LARGE SCALE GENOMIC DNA]</scope>
    <source>
        <strain evidence="1 2">AFS041711</strain>
    </source>
</reference>
<evidence type="ECO:0000313" key="1">
    <source>
        <dbReference type="EMBL" id="PGS58506.1"/>
    </source>
</evidence>
<organism evidence="1 2">
    <name type="scientific">Bacillus cereus</name>
    <dbReference type="NCBI Taxonomy" id="1396"/>
    <lineage>
        <taxon>Bacteria</taxon>
        <taxon>Bacillati</taxon>
        <taxon>Bacillota</taxon>
        <taxon>Bacilli</taxon>
        <taxon>Bacillales</taxon>
        <taxon>Bacillaceae</taxon>
        <taxon>Bacillus</taxon>
        <taxon>Bacillus cereus group</taxon>
    </lineage>
</organism>
<evidence type="ECO:0000313" key="2">
    <source>
        <dbReference type="Proteomes" id="UP000224203"/>
    </source>
</evidence>
<accession>A0A9X7CG76</accession>
<dbReference type="AlphaFoldDB" id="A0A9X7CG76"/>
<proteinExistence type="predicted"/>
<dbReference type="Proteomes" id="UP000224203">
    <property type="component" value="Unassembled WGS sequence"/>
</dbReference>
<sequence length="72" mass="8641">WLELGIDVKAEEEARRISLIHQVMEMVNGNQEMQMKIQEFERKANRKLENFTIQLAHLALDRLKDFKTKEEK</sequence>
<feature type="non-terminal residue" evidence="1">
    <location>
        <position position="1"/>
    </location>
</feature>
<comment type="caution">
    <text evidence="1">The sequence shown here is derived from an EMBL/GenBank/DDBJ whole genome shotgun (WGS) entry which is preliminary data.</text>
</comment>
<name>A0A9X7CG76_BACCE</name>
<gene>
    <name evidence="1" type="ORF">COC69_33520</name>
</gene>
<protein>
    <submittedName>
        <fullName evidence="1">Uncharacterized protein</fullName>
    </submittedName>
</protein>